<dbReference type="EMBL" id="KB445804">
    <property type="protein sequence ID" value="EMD34100.1"/>
    <property type="molecule type" value="Genomic_DNA"/>
</dbReference>
<keyword evidence="3" id="KW-1185">Reference proteome</keyword>
<feature type="region of interest" description="Disordered" evidence="1">
    <location>
        <begin position="1"/>
        <end position="66"/>
    </location>
</feature>
<organism evidence="2 3">
    <name type="scientific">Ceriporiopsis subvermispora (strain B)</name>
    <name type="common">White-rot fungus</name>
    <name type="synonym">Gelatoporia subvermispora</name>
    <dbReference type="NCBI Taxonomy" id="914234"/>
    <lineage>
        <taxon>Eukaryota</taxon>
        <taxon>Fungi</taxon>
        <taxon>Dikarya</taxon>
        <taxon>Basidiomycota</taxon>
        <taxon>Agaricomycotina</taxon>
        <taxon>Agaricomycetes</taxon>
        <taxon>Polyporales</taxon>
        <taxon>Gelatoporiaceae</taxon>
        <taxon>Gelatoporia</taxon>
    </lineage>
</organism>
<dbReference type="PANTHER" id="PTHR28241:SF1">
    <property type="entry name" value="MITOCHONDRIAL IMPORT PROTEIN 1"/>
    <property type="match status" value="1"/>
</dbReference>
<dbReference type="Proteomes" id="UP000016930">
    <property type="component" value="Unassembled WGS sequence"/>
</dbReference>
<feature type="compositionally biased region" description="Pro residues" evidence="1">
    <location>
        <begin position="33"/>
        <end position="53"/>
    </location>
</feature>
<reference evidence="2 3" key="1">
    <citation type="journal article" date="2012" name="Proc. Natl. Acad. Sci. U.S.A.">
        <title>Comparative genomics of Ceriporiopsis subvermispora and Phanerochaete chrysosporium provide insight into selective ligninolysis.</title>
        <authorList>
            <person name="Fernandez-Fueyo E."/>
            <person name="Ruiz-Duenas F.J."/>
            <person name="Ferreira P."/>
            <person name="Floudas D."/>
            <person name="Hibbett D.S."/>
            <person name="Canessa P."/>
            <person name="Larrondo L.F."/>
            <person name="James T.Y."/>
            <person name="Seelenfreund D."/>
            <person name="Lobos S."/>
            <person name="Polanco R."/>
            <person name="Tello M."/>
            <person name="Honda Y."/>
            <person name="Watanabe T."/>
            <person name="Watanabe T."/>
            <person name="Ryu J.S."/>
            <person name="Kubicek C.P."/>
            <person name="Schmoll M."/>
            <person name="Gaskell J."/>
            <person name="Hammel K.E."/>
            <person name="St John F.J."/>
            <person name="Vanden Wymelenberg A."/>
            <person name="Sabat G."/>
            <person name="Splinter BonDurant S."/>
            <person name="Syed K."/>
            <person name="Yadav J.S."/>
            <person name="Doddapaneni H."/>
            <person name="Subramanian V."/>
            <person name="Lavin J.L."/>
            <person name="Oguiza J.A."/>
            <person name="Perez G."/>
            <person name="Pisabarro A.G."/>
            <person name="Ramirez L."/>
            <person name="Santoyo F."/>
            <person name="Master E."/>
            <person name="Coutinho P.M."/>
            <person name="Henrissat B."/>
            <person name="Lombard V."/>
            <person name="Magnuson J.K."/>
            <person name="Kuees U."/>
            <person name="Hori C."/>
            <person name="Igarashi K."/>
            <person name="Samejima M."/>
            <person name="Held B.W."/>
            <person name="Barry K.W."/>
            <person name="LaButti K.M."/>
            <person name="Lapidus A."/>
            <person name="Lindquist E.A."/>
            <person name="Lucas S.M."/>
            <person name="Riley R."/>
            <person name="Salamov A.A."/>
            <person name="Hoffmeister D."/>
            <person name="Schwenk D."/>
            <person name="Hadar Y."/>
            <person name="Yarden O."/>
            <person name="de Vries R.P."/>
            <person name="Wiebenga A."/>
            <person name="Stenlid J."/>
            <person name="Eastwood D."/>
            <person name="Grigoriev I.V."/>
            <person name="Berka R.M."/>
            <person name="Blanchette R.A."/>
            <person name="Kersten P."/>
            <person name="Martinez A.T."/>
            <person name="Vicuna R."/>
            <person name="Cullen D."/>
        </authorList>
    </citation>
    <scope>NUCLEOTIDE SEQUENCE [LARGE SCALE GENOMIC DNA]</scope>
    <source>
        <strain evidence="2 3">B</strain>
    </source>
</reference>
<feature type="compositionally biased region" description="Acidic residues" evidence="1">
    <location>
        <begin position="1"/>
        <end position="11"/>
    </location>
</feature>
<evidence type="ECO:0000313" key="2">
    <source>
        <dbReference type="EMBL" id="EMD34100.1"/>
    </source>
</evidence>
<dbReference type="PANTHER" id="PTHR28241">
    <property type="entry name" value="MITOCHONDRIAL IMPORT PROTEIN 1"/>
    <property type="match status" value="1"/>
</dbReference>
<feature type="compositionally biased region" description="Basic residues" evidence="1">
    <location>
        <begin position="264"/>
        <end position="277"/>
    </location>
</feature>
<evidence type="ECO:0000313" key="3">
    <source>
        <dbReference type="Proteomes" id="UP000016930"/>
    </source>
</evidence>
<dbReference type="AlphaFoldDB" id="M2QPK2"/>
<feature type="region of interest" description="Disordered" evidence="1">
    <location>
        <begin position="79"/>
        <end position="278"/>
    </location>
</feature>
<feature type="compositionally biased region" description="Low complexity" evidence="1">
    <location>
        <begin position="211"/>
        <end position="226"/>
    </location>
</feature>
<gene>
    <name evidence="2" type="ORF">CERSUDRAFT_117605</name>
</gene>
<dbReference type="InterPro" id="IPR013262">
    <property type="entry name" value="OMP_MIM1/TOM13_mt"/>
</dbReference>
<feature type="compositionally biased region" description="Basic residues" evidence="1">
    <location>
        <begin position="239"/>
        <end position="256"/>
    </location>
</feature>
<name>M2QPK2_CERS8</name>
<sequence length="359" mass="38340">MSDSLNPEEEGLLQSALSTAFTPAPLPRQTAQPPEPAPASVPAPEPAAEPAPSAPAEVAIDADADARWRAEYEQHVAEWRQRSAEQRDKAEQERARWEEIREREREEAKQLGKVESSWENVGASTSASAIASTSASVTAGESPSPVDVRDLVTGEGQGGHTQEFLETVLPGSHAEQPSTEESSPPAHAHGPDSDPDSGSGSNKHEKWEDIPSSLTSSYPSLSFPSDPHSPQSPTQTLHARPHGTHAHAHSHGHKHSHDHEHAAHDHHHAHAPAHGHKGGSATLAIFDGTLSTGARARALLASVAINLLLPFVNGVMLGFGEIFAKNVLVRWLGWRSPGAVVANLGLGTSKERDDRTPRR</sequence>
<protein>
    <submittedName>
        <fullName evidence="2">Uncharacterized protein</fullName>
    </submittedName>
</protein>
<dbReference type="HOGENOM" id="CLU_078285_0_0_1"/>
<dbReference type="GO" id="GO:0005741">
    <property type="term" value="C:mitochondrial outer membrane"/>
    <property type="evidence" value="ECO:0007669"/>
    <property type="project" value="InterPro"/>
</dbReference>
<proteinExistence type="predicted"/>
<dbReference type="OrthoDB" id="5529571at2759"/>
<dbReference type="STRING" id="914234.M2QPK2"/>
<accession>M2QPK2</accession>
<dbReference type="GO" id="GO:0070096">
    <property type="term" value="P:mitochondrial outer membrane translocase complex assembly"/>
    <property type="evidence" value="ECO:0007669"/>
    <property type="project" value="TreeGrafter"/>
</dbReference>
<feature type="compositionally biased region" description="Basic and acidic residues" evidence="1">
    <location>
        <begin position="79"/>
        <end position="112"/>
    </location>
</feature>
<feature type="compositionally biased region" description="Low complexity" evidence="1">
    <location>
        <begin position="123"/>
        <end position="139"/>
    </location>
</feature>
<feature type="compositionally biased region" description="Polar residues" evidence="1">
    <location>
        <begin position="228"/>
        <end position="237"/>
    </location>
</feature>
<dbReference type="Pfam" id="PF08219">
    <property type="entry name" value="TOM13"/>
    <property type="match status" value="1"/>
</dbReference>
<evidence type="ECO:0000256" key="1">
    <source>
        <dbReference type="SAM" id="MobiDB-lite"/>
    </source>
</evidence>
<dbReference type="GO" id="GO:0045040">
    <property type="term" value="P:protein insertion into mitochondrial outer membrane"/>
    <property type="evidence" value="ECO:0007669"/>
    <property type="project" value="TreeGrafter"/>
</dbReference>